<keyword evidence="4" id="KW-1185">Reference proteome</keyword>
<protein>
    <recommendedName>
        <fullName evidence="5">Lipoprotein</fullName>
    </recommendedName>
</protein>
<dbReference type="RefSeq" id="WP_323253384.1">
    <property type="nucleotide sequence ID" value="NZ_JAYFUL010000062.1"/>
</dbReference>
<name>A0ABU5QU84_9BACT</name>
<evidence type="ECO:0000256" key="2">
    <source>
        <dbReference type="SAM" id="SignalP"/>
    </source>
</evidence>
<evidence type="ECO:0000313" key="3">
    <source>
        <dbReference type="EMBL" id="MEA5260662.1"/>
    </source>
</evidence>
<feature type="chain" id="PRO_5046472690" description="Lipoprotein" evidence="2">
    <location>
        <begin position="22"/>
        <end position="361"/>
    </location>
</feature>
<reference evidence="3 4" key="1">
    <citation type="submission" date="2023-12" db="EMBL/GenBank/DDBJ databases">
        <title>Novel species of the genus Arcicella isolated from rivers.</title>
        <authorList>
            <person name="Lu H."/>
        </authorList>
    </citation>
    <scope>NUCLEOTIDE SEQUENCE [LARGE SCALE GENOMIC DNA]</scope>
    <source>
        <strain evidence="3 4">LMG 21963</strain>
    </source>
</reference>
<evidence type="ECO:0000256" key="1">
    <source>
        <dbReference type="SAM" id="Coils"/>
    </source>
</evidence>
<gene>
    <name evidence="3" type="ORF">VB264_22885</name>
</gene>
<dbReference type="Proteomes" id="UP001304671">
    <property type="component" value="Unassembled WGS sequence"/>
</dbReference>
<accession>A0ABU5QU84</accession>
<feature type="coiled-coil region" evidence="1">
    <location>
        <begin position="144"/>
        <end position="182"/>
    </location>
</feature>
<sequence length="361" mass="40827">MKKTHYFFLIMLLLGASGCWSHLKVQVSVLKSDYLNEPEVIKNQLIRFANNGNSSEEQYKQLGIDLKKQFSETISKLDSQQFPQVTKNSLDSTFNSNVDKRIDIIIKYHNNFIDLLYPHDPSKQAIYSEKVNNYTNLTKAFIAYNDIKKAIIDLKNEVQNSINELRNLTKDTKDENQVKENTDAILAKTINRFSDIYDDPLASVIANAPSEYWKASTNKAKATTLIGNADIAILMNDEGSYSIKGVRNDASQATKAIFSVTNIAIQSLSKAYGVGFSLSSTPNDTTNNYFKQSYQVQYDLDKYVLKTKAAKIAVMQSIIDEENILSNSQAIKTKADSTKYFNAIHNIQNTIKLHKQLLIKQ</sequence>
<proteinExistence type="predicted"/>
<dbReference type="PROSITE" id="PS51257">
    <property type="entry name" value="PROKAR_LIPOPROTEIN"/>
    <property type="match status" value="1"/>
</dbReference>
<feature type="signal peptide" evidence="2">
    <location>
        <begin position="1"/>
        <end position="21"/>
    </location>
</feature>
<comment type="caution">
    <text evidence="3">The sequence shown here is derived from an EMBL/GenBank/DDBJ whole genome shotgun (WGS) entry which is preliminary data.</text>
</comment>
<organism evidence="3 4">
    <name type="scientific">Arcicella aquatica</name>
    <dbReference type="NCBI Taxonomy" id="217141"/>
    <lineage>
        <taxon>Bacteria</taxon>
        <taxon>Pseudomonadati</taxon>
        <taxon>Bacteroidota</taxon>
        <taxon>Cytophagia</taxon>
        <taxon>Cytophagales</taxon>
        <taxon>Flectobacillaceae</taxon>
        <taxon>Arcicella</taxon>
    </lineage>
</organism>
<evidence type="ECO:0000313" key="4">
    <source>
        <dbReference type="Proteomes" id="UP001304671"/>
    </source>
</evidence>
<keyword evidence="2" id="KW-0732">Signal</keyword>
<dbReference type="EMBL" id="JAYFUL010000062">
    <property type="protein sequence ID" value="MEA5260662.1"/>
    <property type="molecule type" value="Genomic_DNA"/>
</dbReference>
<evidence type="ECO:0008006" key="5">
    <source>
        <dbReference type="Google" id="ProtNLM"/>
    </source>
</evidence>
<keyword evidence="1" id="KW-0175">Coiled coil</keyword>